<keyword evidence="14 20" id="KW-0407">Ion channel</keyword>
<proteinExistence type="inferred from homology"/>
<dbReference type="GO" id="GO:0045211">
    <property type="term" value="C:postsynaptic membrane"/>
    <property type="evidence" value="ECO:0007669"/>
    <property type="project" value="UniProtKB-SubCell"/>
</dbReference>
<feature type="transmembrane region" description="Helical" evidence="20">
    <location>
        <begin position="323"/>
        <end position="346"/>
    </location>
</feature>
<evidence type="ECO:0000256" key="14">
    <source>
        <dbReference type="ARBA" id="ARBA00023303"/>
    </source>
</evidence>
<comment type="catalytic activity">
    <reaction evidence="18">
        <text>Ca(2+)(in) = Ca(2+)(out)</text>
        <dbReference type="Rhea" id="RHEA:29671"/>
        <dbReference type="ChEBI" id="CHEBI:29108"/>
    </reaction>
</comment>
<dbReference type="InterPro" id="IPR038050">
    <property type="entry name" value="Neuro_actylchol_rec"/>
</dbReference>
<evidence type="ECO:0000259" key="22">
    <source>
        <dbReference type="Pfam" id="PF02932"/>
    </source>
</evidence>
<dbReference type="InterPro" id="IPR018000">
    <property type="entry name" value="Neurotransmitter_ion_chnl_CS"/>
</dbReference>
<dbReference type="InterPro" id="IPR006029">
    <property type="entry name" value="Neurotrans-gated_channel_TM"/>
</dbReference>
<evidence type="ECO:0000256" key="3">
    <source>
        <dbReference type="ARBA" id="ARBA00022692"/>
    </source>
</evidence>
<feature type="transmembrane region" description="Helical" evidence="20">
    <location>
        <begin position="20"/>
        <end position="39"/>
    </location>
</feature>
<dbReference type="GO" id="GO:0005231">
    <property type="term" value="F:excitatory extracellular ligand-gated monoatomic ion channel activity"/>
    <property type="evidence" value="ECO:0000318"/>
    <property type="project" value="GO_Central"/>
</dbReference>
<comment type="similarity">
    <text evidence="20">Belongs to the ligand-gated ion channel (TC 1.A.9) family.</text>
</comment>
<dbReference type="KEGG" id="xla:108714003"/>
<dbReference type="SUPFAM" id="SSF63712">
    <property type="entry name" value="Nicotinic receptor ligand binding domain-like"/>
    <property type="match status" value="1"/>
</dbReference>
<feature type="domain" description="Neurotransmitter-gated ion-channel ligand-binding" evidence="21">
    <location>
        <begin position="68"/>
        <end position="262"/>
    </location>
</feature>
<evidence type="ECO:0000256" key="8">
    <source>
        <dbReference type="ARBA" id="ARBA00023136"/>
    </source>
</evidence>
<organism evidence="23 24">
    <name type="scientific">Xenopus laevis</name>
    <name type="common">African clawed frog</name>
    <dbReference type="NCBI Taxonomy" id="8355"/>
    <lineage>
        <taxon>Eukaryota</taxon>
        <taxon>Metazoa</taxon>
        <taxon>Chordata</taxon>
        <taxon>Craniata</taxon>
        <taxon>Vertebrata</taxon>
        <taxon>Euteleostomi</taxon>
        <taxon>Amphibia</taxon>
        <taxon>Batrachia</taxon>
        <taxon>Anura</taxon>
        <taxon>Pipoidea</taxon>
        <taxon>Pipidae</taxon>
        <taxon>Xenopodinae</taxon>
        <taxon>Xenopus</taxon>
        <taxon>Xenopus</taxon>
    </lineage>
</organism>
<evidence type="ECO:0000256" key="20">
    <source>
        <dbReference type="RuleBase" id="RU000687"/>
    </source>
</evidence>
<dbReference type="RefSeq" id="XP_018113302.2">
    <property type="nucleotide sequence ID" value="XM_018257813.2"/>
</dbReference>
<dbReference type="SUPFAM" id="SSF90112">
    <property type="entry name" value="Neurotransmitter-gated ion-channel transmembrane pore"/>
    <property type="match status" value="1"/>
</dbReference>
<dbReference type="Gene3D" id="1.20.58.390">
    <property type="entry name" value="Neurotransmitter-gated ion-channel transmembrane domain"/>
    <property type="match status" value="1"/>
</dbReference>
<dbReference type="InterPro" id="IPR036734">
    <property type="entry name" value="Neur_chan_lig-bd_sf"/>
</dbReference>
<dbReference type="InterPro" id="IPR036719">
    <property type="entry name" value="Neuro-gated_channel_TM_sf"/>
</dbReference>
<dbReference type="GO" id="GO:0043005">
    <property type="term" value="C:neuron projection"/>
    <property type="evidence" value="ECO:0000318"/>
    <property type="project" value="GO_Central"/>
</dbReference>
<evidence type="ECO:0000256" key="5">
    <source>
        <dbReference type="ARBA" id="ARBA00022989"/>
    </source>
</evidence>
<dbReference type="OrthoDB" id="6097796at2759"/>
<dbReference type="GeneID" id="108714003"/>
<feature type="domain" description="Neurotransmitter-gated ion-channel transmembrane" evidence="22">
    <location>
        <begin position="269"/>
        <end position="472"/>
    </location>
</feature>
<comment type="subcellular location">
    <subcellularLocation>
        <location evidence="15">Postsynaptic cell membrane</location>
        <topology evidence="15">Multi-pass membrane protein</topology>
    </subcellularLocation>
</comment>
<accession>A0A8J0V046</accession>
<keyword evidence="13" id="KW-1071">Ligand-gated ion channel</keyword>
<evidence type="ECO:0000313" key="23">
    <source>
        <dbReference type="Proteomes" id="UP000186698"/>
    </source>
</evidence>
<evidence type="ECO:0000256" key="7">
    <source>
        <dbReference type="ARBA" id="ARBA00023065"/>
    </source>
</evidence>
<comment type="catalytic activity">
    <reaction evidence="17">
        <text>Na(+)(in) = Na(+)(out)</text>
        <dbReference type="Rhea" id="RHEA:34963"/>
        <dbReference type="ChEBI" id="CHEBI:29101"/>
    </reaction>
</comment>
<dbReference type="Gene3D" id="2.70.170.10">
    <property type="entry name" value="Neurotransmitter-gated ion-channel ligand-binding domain"/>
    <property type="match status" value="1"/>
</dbReference>
<dbReference type="GO" id="GO:0005886">
    <property type="term" value="C:plasma membrane"/>
    <property type="evidence" value="ECO:0000318"/>
    <property type="project" value="GO_Central"/>
</dbReference>
<dbReference type="Proteomes" id="UP000186698">
    <property type="component" value="Chromosome 4L"/>
</dbReference>
<keyword evidence="8 20" id="KW-0472">Membrane</keyword>
<gene>
    <name evidence="24" type="primary">LOC108714003</name>
</gene>
<evidence type="ECO:0000313" key="24">
    <source>
        <dbReference type="RefSeq" id="XP_018113302.2"/>
    </source>
</evidence>
<evidence type="ECO:0000256" key="16">
    <source>
        <dbReference type="ARBA" id="ARBA00034430"/>
    </source>
</evidence>
<keyword evidence="11" id="KW-0325">Glycoprotein</keyword>
<evidence type="ECO:0000256" key="13">
    <source>
        <dbReference type="ARBA" id="ARBA00023286"/>
    </source>
</evidence>
<dbReference type="Pfam" id="PF02932">
    <property type="entry name" value="Neur_chan_memb"/>
    <property type="match status" value="1"/>
</dbReference>
<keyword evidence="23" id="KW-1185">Reference proteome</keyword>
<comment type="function">
    <text evidence="19">Forms serotonin (5-hydroxytryptamine/5-HT3)-activated cation-selective channel complexes, which when activated cause fast, depolarizing responses in neurons.</text>
</comment>
<evidence type="ECO:0000256" key="2">
    <source>
        <dbReference type="ARBA" id="ARBA00022475"/>
    </source>
</evidence>
<dbReference type="PROSITE" id="PS00236">
    <property type="entry name" value="NEUROTR_ION_CHANNEL"/>
    <property type="match status" value="1"/>
</dbReference>
<keyword evidence="3 20" id="KW-0812">Transmembrane</keyword>
<evidence type="ECO:0000256" key="19">
    <source>
        <dbReference type="ARBA" id="ARBA00037540"/>
    </source>
</evidence>
<name>A0A8J0V046_XENLA</name>
<dbReference type="GO" id="GO:0042391">
    <property type="term" value="P:regulation of membrane potential"/>
    <property type="evidence" value="ECO:0000318"/>
    <property type="project" value="GO_Central"/>
</dbReference>
<evidence type="ECO:0000256" key="12">
    <source>
        <dbReference type="ARBA" id="ARBA00023257"/>
    </source>
</evidence>
<dbReference type="GO" id="GO:1902495">
    <property type="term" value="C:transmembrane transporter complex"/>
    <property type="evidence" value="ECO:0000318"/>
    <property type="project" value="GO_Central"/>
</dbReference>
<evidence type="ECO:0000256" key="10">
    <source>
        <dbReference type="ARBA" id="ARBA00023170"/>
    </source>
</evidence>
<evidence type="ECO:0000256" key="4">
    <source>
        <dbReference type="ARBA" id="ARBA00022729"/>
    </source>
</evidence>
<sequence length="483" mass="55456">MYRFGPTHNRKRNNNSRFCVTFVTIMALRFVALLLMATLQGGHCDNCSYNSLVKNALNLSESNEMYMKVRPVNNWRNCSVVYVDMTLYTIVYLDMYKQSMISYLWVKMDWINELISWNSTDYCNINKVLVPSDNFWLPDLYIYELTEQNSPSRVNYVEVQNDGKCSLSVPLRSVSSCDLKLYKFPFDDQSCNLSFGPYLYPVTEVTMLPFSDSKTVTEKSNNRYSGKGDWDFISVKVTNTSYDWNGAYYSRIYYEISIKRSPIAYVMNLILPAGLLLVLDLCSMCMKASFDERLGFKITIISGFVVLLLILNDILPDSDAMPALGYFFCASLSIMVVSSVGSIMILHVLSQCSSHSDVPPWIKTWILKYLAYILCFKKKFHTEDIASFVPADNEYKTEKISDECPIRSEKTQTTAKHALEVKMLKKFLIEILKIRKELLISKKANENKSDWSSVVQVLDRLLLILYITAMSVTFIGTAITWAT</sequence>
<keyword evidence="9" id="KW-1015">Disulfide bond</keyword>
<keyword evidence="10 24" id="KW-0675">Receptor</keyword>
<feature type="transmembrane region" description="Helical" evidence="20">
    <location>
        <begin position="461"/>
        <end position="482"/>
    </location>
</feature>
<dbReference type="PANTHER" id="PTHR18945">
    <property type="entry name" value="NEUROTRANSMITTER GATED ION CHANNEL"/>
    <property type="match status" value="1"/>
</dbReference>
<keyword evidence="7 20" id="KW-0406">Ion transport</keyword>
<dbReference type="AlphaFoldDB" id="A0A8J0V046"/>
<evidence type="ECO:0000256" key="17">
    <source>
        <dbReference type="ARBA" id="ARBA00036239"/>
    </source>
</evidence>
<dbReference type="FunFam" id="2.70.170.10:FF:000017">
    <property type="entry name" value="5-hydroxytryptamine receptor 3A"/>
    <property type="match status" value="1"/>
</dbReference>
<dbReference type="GO" id="GO:0045202">
    <property type="term" value="C:synapse"/>
    <property type="evidence" value="ECO:0000318"/>
    <property type="project" value="GO_Central"/>
</dbReference>
<dbReference type="GO" id="GO:0007268">
    <property type="term" value="P:chemical synaptic transmission"/>
    <property type="evidence" value="ECO:0000318"/>
    <property type="project" value="GO_Central"/>
</dbReference>
<dbReference type="InterPro" id="IPR006202">
    <property type="entry name" value="Neur_chan_lig-bd"/>
</dbReference>
<dbReference type="Pfam" id="PF02931">
    <property type="entry name" value="Neur_chan_LBD"/>
    <property type="match status" value="1"/>
</dbReference>
<dbReference type="GO" id="GO:1904315">
    <property type="term" value="F:transmitter-gated monoatomic ion channel activity involved in regulation of postsynaptic membrane potential"/>
    <property type="evidence" value="ECO:0000318"/>
    <property type="project" value="GO_Central"/>
</dbReference>
<comment type="catalytic activity">
    <reaction evidence="16">
        <text>K(+)(in) = K(+)(out)</text>
        <dbReference type="Rhea" id="RHEA:29463"/>
        <dbReference type="ChEBI" id="CHEBI:29103"/>
    </reaction>
</comment>
<keyword evidence="6" id="KW-0770">Synapse</keyword>
<evidence type="ECO:0000256" key="18">
    <source>
        <dbReference type="ARBA" id="ARBA00036634"/>
    </source>
</evidence>
<dbReference type="GO" id="GO:0022850">
    <property type="term" value="F:serotonin-gated monoatomic cation channel activity"/>
    <property type="evidence" value="ECO:0000318"/>
    <property type="project" value="GO_Central"/>
</dbReference>
<evidence type="ECO:0000256" key="6">
    <source>
        <dbReference type="ARBA" id="ARBA00023018"/>
    </source>
</evidence>
<keyword evidence="1 20" id="KW-0813">Transport</keyword>
<dbReference type="PRINTS" id="PR00252">
    <property type="entry name" value="NRIONCHANNEL"/>
</dbReference>
<protein>
    <submittedName>
        <fullName evidence="24">5-hydroxytryptamine receptor 3A</fullName>
    </submittedName>
</protein>
<reference evidence="24" key="1">
    <citation type="submission" date="2025-08" db="UniProtKB">
        <authorList>
            <consortium name="RefSeq"/>
        </authorList>
    </citation>
    <scope>IDENTIFICATION</scope>
    <source>
        <strain evidence="24">J_2021</strain>
        <tissue evidence="24">Erythrocytes</tissue>
    </source>
</reference>
<evidence type="ECO:0000256" key="9">
    <source>
        <dbReference type="ARBA" id="ARBA00023157"/>
    </source>
</evidence>
<keyword evidence="4" id="KW-0732">Signal</keyword>
<feature type="transmembrane region" description="Helical" evidence="20">
    <location>
        <begin position="263"/>
        <end position="282"/>
    </location>
</feature>
<evidence type="ECO:0000259" key="21">
    <source>
        <dbReference type="Pfam" id="PF02931"/>
    </source>
</evidence>
<feature type="transmembrane region" description="Helical" evidence="20">
    <location>
        <begin position="294"/>
        <end position="311"/>
    </location>
</feature>
<keyword evidence="5 20" id="KW-1133">Transmembrane helix</keyword>
<evidence type="ECO:0000256" key="11">
    <source>
        <dbReference type="ARBA" id="ARBA00023180"/>
    </source>
</evidence>
<evidence type="ECO:0000256" key="1">
    <source>
        <dbReference type="ARBA" id="ARBA00022448"/>
    </source>
</evidence>
<dbReference type="GO" id="GO:0034220">
    <property type="term" value="P:monoatomic ion transmembrane transport"/>
    <property type="evidence" value="ECO:0000318"/>
    <property type="project" value="GO_Central"/>
</dbReference>
<keyword evidence="2" id="KW-1003">Cell membrane</keyword>
<dbReference type="InterPro" id="IPR006201">
    <property type="entry name" value="Neur_channel"/>
</dbReference>
<keyword evidence="12" id="KW-0628">Postsynaptic cell membrane</keyword>
<evidence type="ECO:0000256" key="15">
    <source>
        <dbReference type="ARBA" id="ARBA00034104"/>
    </source>
</evidence>